<dbReference type="Proteomes" id="UP000217895">
    <property type="component" value="Chromosome"/>
</dbReference>
<keyword evidence="2" id="KW-1185">Reference proteome</keyword>
<name>A0A1Z4JGF7_LEPBY</name>
<organism evidence="1 2">
    <name type="scientific">Leptolyngbya boryana NIES-2135</name>
    <dbReference type="NCBI Taxonomy" id="1973484"/>
    <lineage>
        <taxon>Bacteria</taxon>
        <taxon>Bacillati</taxon>
        <taxon>Cyanobacteriota</taxon>
        <taxon>Cyanophyceae</taxon>
        <taxon>Leptolyngbyales</taxon>
        <taxon>Leptolyngbyaceae</taxon>
        <taxon>Leptolyngbya group</taxon>
        <taxon>Leptolyngbya</taxon>
    </lineage>
</organism>
<protein>
    <submittedName>
        <fullName evidence="1">Uncharacterized protein</fullName>
    </submittedName>
</protein>
<gene>
    <name evidence="1" type="ORF">NIES2135_26450</name>
</gene>
<evidence type="ECO:0000313" key="2">
    <source>
        <dbReference type="Proteomes" id="UP000217895"/>
    </source>
</evidence>
<proteinExistence type="predicted"/>
<accession>A0A1Z4JGF7</accession>
<sequence>MIYPEDDGNITDEVLLKWHSNAHLAISLLNEVPAINQDGSWYYPHGGT</sequence>
<evidence type="ECO:0000313" key="1">
    <source>
        <dbReference type="EMBL" id="BAY55821.1"/>
    </source>
</evidence>
<reference evidence="1 2" key="1">
    <citation type="submission" date="2017-06" db="EMBL/GenBank/DDBJ databases">
        <title>Genome sequencing of cyanobaciteial culture collection at National Institute for Environmental Studies (NIES).</title>
        <authorList>
            <person name="Hirose Y."/>
            <person name="Shimura Y."/>
            <person name="Fujisawa T."/>
            <person name="Nakamura Y."/>
            <person name="Kawachi M."/>
        </authorList>
    </citation>
    <scope>NUCLEOTIDE SEQUENCE [LARGE SCALE GENOMIC DNA]</scope>
    <source>
        <strain evidence="1 2">NIES-2135</strain>
    </source>
</reference>
<dbReference type="AlphaFoldDB" id="A0A1Z4JGF7"/>
<dbReference type="EMBL" id="AP018203">
    <property type="protein sequence ID" value="BAY55821.1"/>
    <property type="molecule type" value="Genomic_DNA"/>
</dbReference>